<dbReference type="InterPro" id="IPR000172">
    <property type="entry name" value="GMC_OxRdtase_N"/>
</dbReference>
<evidence type="ECO:0000313" key="13">
    <source>
        <dbReference type="EMBL" id="KAK8051627.1"/>
    </source>
</evidence>
<keyword evidence="8" id="KW-1015">Disulfide bond</keyword>
<keyword evidence="14" id="KW-1185">Reference proteome</keyword>
<comment type="caution">
    <text evidence="13">The sequence shown here is derived from an EMBL/GenBank/DDBJ whole genome shotgun (WGS) entry which is preliminary data.</text>
</comment>
<comment type="similarity">
    <text evidence="1 10">Belongs to the tannase family.</text>
</comment>
<dbReference type="EMBL" id="JAQQWK010000002">
    <property type="protein sequence ID" value="KAK8051627.1"/>
    <property type="molecule type" value="Genomic_DNA"/>
</dbReference>
<dbReference type="SUPFAM" id="SSF54373">
    <property type="entry name" value="FAD-linked reductases, C-terminal domain"/>
    <property type="match status" value="1"/>
</dbReference>
<name>A0ABR1TYC8_9PEZI</name>
<dbReference type="InterPro" id="IPR036188">
    <property type="entry name" value="FAD/NAD-bd_sf"/>
</dbReference>
<dbReference type="Proteomes" id="UP001444661">
    <property type="component" value="Unassembled WGS sequence"/>
</dbReference>
<dbReference type="SUPFAM" id="SSF53474">
    <property type="entry name" value="alpha/beta-Hydrolases"/>
    <property type="match status" value="1"/>
</dbReference>
<organism evidence="13 14">
    <name type="scientific">Apiospora rasikravindrae</name>
    <dbReference type="NCBI Taxonomy" id="990691"/>
    <lineage>
        <taxon>Eukaryota</taxon>
        <taxon>Fungi</taxon>
        <taxon>Dikarya</taxon>
        <taxon>Ascomycota</taxon>
        <taxon>Pezizomycotina</taxon>
        <taxon>Sordariomycetes</taxon>
        <taxon>Xylariomycetidae</taxon>
        <taxon>Amphisphaeriales</taxon>
        <taxon>Apiosporaceae</taxon>
        <taxon>Apiospora</taxon>
    </lineage>
</organism>
<dbReference type="InterPro" id="IPR007867">
    <property type="entry name" value="GMC_OxRtase_C"/>
</dbReference>
<dbReference type="PANTHER" id="PTHR47190:SF4">
    <property type="entry name" value="DEHYDROGENASE, PUTATIVE-RELATED"/>
    <property type="match status" value="1"/>
</dbReference>
<evidence type="ECO:0000256" key="8">
    <source>
        <dbReference type="ARBA" id="ARBA00023157"/>
    </source>
</evidence>
<evidence type="ECO:0000256" key="3">
    <source>
        <dbReference type="ARBA" id="ARBA00022487"/>
    </source>
</evidence>
<feature type="chain" id="PRO_5045001505" description="Carboxylic ester hydrolase" evidence="10">
    <location>
        <begin position="24"/>
        <end position="1102"/>
    </location>
</feature>
<evidence type="ECO:0000256" key="10">
    <source>
        <dbReference type="RuleBase" id="RU361238"/>
    </source>
</evidence>
<accession>A0ABR1TYC8</accession>
<dbReference type="PROSITE" id="PS00624">
    <property type="entry name" value="GMC_OXRED_2"/>
    <property type="match status" value="1"/>
</dbReference>
<keyword evidence="9" id="KW-0285">Flavoprotein</keyword>
<keyword evidence="4" id="KW-0479">Metal-binding</keyword>
<dbReference type="InterPro" id="IPR053208">
    <property type="entry name" value="GMC_Oxidoreductase_CD"/>
</dbReference>
<dbReference type="EC" id="3.1.1.-" evidence="10"/>
<comment type="similarity">
    <text evidence="2 9">Belongs to the GMC oxidoreductase family.</text>
</comment>
<keyword evidence="7" id="KW-0106">Calcium</keyword>
<dbReference type="Pfam" id="PF05199">
    <property type="entry name" value="GMC_oxred_C"/>
    <property type="match status" value="1"/>
</dbReference>
<dbReference type="InterPro" id="IPR011118">
    <property type="entry name" value="Tannase/feruloyl_esterase"/>
</dbReference>
<dbReference type="Pfam" id="PF07519">
    <property type="entry name" value="Tannase"/>
    <property type="match status" value="1"/>
</dbReference>
<evidence type="ECO:0000256" key="2">
    <source>
        <dbReference type="ARBA" id="ARBA00010790"/>
    </source>
</evidence>
<dbReference type="PROSITE" id="PS51257">
    <property type="entry name" value="PROKAR_LIPOPROTEIN"/>
    <property type="match status" value="1"/>
</dbReference>
<dbReference type="PANTHER" id="PTHR47190">
    <property type="entry name" value="DEHYDROGENASE, PUTATIVE-RELATED"/>
    <property type="match status" value="1"/>
</dbReference>
<evidence type="ECO:0000256" key="1">
    <source>
        <dbReference type="ARBA" id="ARBA00006249"/>
    </source>
</evidence>
<feature type="domain" description="Glucose-methanol-choline oxidoreductase N-terminal" evidence="11">
    <location>
        <begin position="652"/>
        <end position="675"/>
    </location>
</feature>
<keyword evidence="6 10" id="KW-0378">Hydrolase</keyword>
<feature type="signal peptide" evidence="10">
    <location>
        <begin position="1"/>
        <end position="23"/>
    </location>
</feature>
<sequence length="1102" mass="118972">MERFAMVPRFPAILLGFATCVLAATSACSVDSISAILGATEGAQVLEALQISSNGTFGQVGDIAYPANATNLPALCVTWVNVTSSPTSSYTFGLMLPDVWNARFLAVGNGGFSGGVNWQEMGVGARYGFATMSTDTGHNSTGQDMTWALGNPEAKKDWADRSLHGSTVIAKKIVEGHYSGTALERSYYSGCSTGGRQGIKSAQDYPEDFDGILAGAPAWWSTRQQLWQLKVGAVNLPEDSPGYIPPTMFSAISDEVLQQCDESDGLADGIIMDPMKCNVRLEKLLCVPNRATGDSPPCLTKPQLQTLQQLYLPLIEFDADVHKLEYLYPNFGVGSEMQMPASFGQGNAPSLYGTDYAAKYVFDDAAWDWRTNFSYATFVDADRLNPGDVNAVQHDLSAFHARGGKLLTYHGYADGLIPPGASRLLYEETYAANTGTELDDFYRLFFVPGMQHCGGSVYDAPWFFGGSGQGTTLKDLAGQDVWPLPGYGDGQHDALVALMEWVEKGQAPESIVATKFLNDTVGMGVVRQRPICKYPGQAHYLGSGDTHNATNWAFVSGQATNSATAQSEQLYDYIVAGAGAAGIVVAQRFAETGASVLLLERGGPSTFATGGTSTVSWNDTVTIYDIPAYGHQLNFIPEANGVWCSNTPGLAGCILGGGSVVNGLQWVKPATWDFEDFPAGWKWDDVAPAAARLYERNPGTSLPSADGKYYDQAAYQILTKQLAPYGWREVDSLVEPDAKDMTYYHPADNVQDGLRSGPVRTYLPLAEAKKNFKLRLNTKVIRAVRTNATITGVEVEDASGSRHIIRLAQSGKVIFSAGAMSTPRLLFNSGIGPAEQLRVVQQSETTNVTLPDESQWINLPVGKNIQDHPLFRLVWNVTDPELSKLTSLSTAQFLNPTAEQVEQFAKGSGPLVQGSVRLNLWQRITNQDGSVRYIEAMNFVRANGTVLMGATLTHGADSRGELGIHPNGTTYFIKQPLMQTAGDREAVATFFRLMLDYARGPDSVLEYSRNGRDATVEDLWAGGWDSARHFVGSARLGNDDGREAGGSAVVDVDTRVYGTDNLFVVDASVIPSLPTGNSMAITMVVAERAAERILALDMTSQQ</sequence>
<dbReference type="Gene3D" id="3.30.410.10">
    <property type="entry name" value="Cholesterol Oxidase, domain 2"/>
    <property type="match status" value="1"/>
</dbReference>
<keyword evidence="9" id="KW-0274">FAD</keyword>
<evidence type="ECO:0000256" key="4">
    <source>
        <dbReference type="ARBA" id="ARBA00022723"/>
    </source>
</evidence>
<dbReference type="Pfam" id="PF00732">
    <property type="entry name" value="GMC_oxred_N"/>
    <property type="match status" value="1"/>
</dbReference>
<evidence type="ECO:0000259" key="12">
    <source>
        <dbReference type="PROSITE" id="PS00624"/>
    </source>
</evidence>
<evidence type="ECO:0000256" key="7">
    <source>
        <dbReference type="ARBA" id="ARBA00022837"/>
    </source>
</evidence>
<dbReference type="Gene3D" id="3.50.50.60">
    <property type="entry name" value="FAD/NAD(P)-binding domain"/>
    <property type="match status" value="1"/>
</dbReference>
<reference evidence="13 14" key="1">
    <citation type="submission" date="2023-01" db="EMBL/GenBank/DDBJ databases">
        <title>Analysis of 21 Apiospora genomes using comparative genomics revels a genus with tremendous synthesis potential of carbohydrate active enzymes and secondary metabolites.</title>
        <authorList>
            <person name="Sorensen T."/>
        </authorList>
    </citation>
    <scope>NUCLEOTIDE SEQUENCE [LARGE SCALE GENOMIC DNA]</scope>
    <source>
        <strain evidence="13 14">CBS 33761</strain>
    </source>
</reference>
<evidence type="ECO:0000259" key="11">
    <source>
        <dbReference type="PROSITE" id="PS00623"/>
    </source>
</evidence>
<proteinExistence type="inferred from homology"/>
<protein>
    <recommendedName>
        <fullName evidence="10">Carboxylic ester hydrolase</fullName>
        <ecNumber evidence="10">3.1.1.-</ecNumber>
    </recommendedName>
</protein>
<evidence type="ECO:0000313" key="14">
    <source>
        <dbReference type="Proteomes" id="UP001444661"/>
    </source>
</evidence>
<dbReference type="SUPFAM" id="SSF51905">
    <property type="entry name" value="FAD/NAD(P)-binding domain"/>
    <property type="match status" value="1"/>
</dbReference>
<evidence type="ECO:0000256" key="5">
    <source>
        <dbReference type="ARBA" id="ARBA00022729"/>
    </source>
</evidence>
<evidence type="ECO:0000256" key="9">
    <source>
        <dbReference type="RuleBase" id="RU003968"/>
    </source>
</evidence>
<keyword evidence="3" id="KW-0719">Serine esterase</keyword>
<gene>
    <name evidence="13" type="ORF">PG993_003012</name>
</gene>
<feature type="domain" description="Glucose-methanol-choline oxidoreductase N-terminal" evidence="12">
    <location>
        <begin position="818"/>
        <end position="832"/>
    </location>
</feature>
<dbReference type="InterPro" id="IPR029058">
    <property type="entry name" value="AB_hydrolase_fold"/>
</dbReference>
<dbReference type="PROSITE" id="PS00623">
    <property type="entry name" value="GMC_OXRED_1"/>
    <property type="match status" value="1"/>
</dbReference>
<keyword evidence="5 10" id="KW-0732">Signal</keyword>
<evidence type="ECO:0000256" key="6">
    <source>
        <dbReference type="ARBA" id="ARBA00022801"/>
    </source>
</evidence>